<gene>
    <name evidence="2" type="ORF">PSALAMII_LOCUS7973</name>
</gene>
<evidence type="ECO:0000256" key="1">
    <source>
        <dbReference type="SAM" id="MobiDB-lite"/>
    </source>
</evidence>
<proteinExistence type="predicted"/>
<evidence type="ECO:0000313" key="2">
    <source>
        <dbReference type="EMBL" id="CAG8399745.1"/>
    </source>
</evidence>
<dbReference type="OrthoDB" id="4284149at2759"/>
<dbReference type="PANTHER" id="PTHR47431">
    <property type="entry name" value="ZN(II)2CYS6 TRANSCRIPTION FACTOR (EUROFUNG)-RELATED"/>
    <property type="match status" value="1"/>
</dbReference>
<dbReference type="Proteomes" id="UP001152646">
    <property type="component" value="Unassembled WGS sequence"/>
</dbReference>
<dbReference type="PANTHER" id="PTHR47431:SF5">
    <property type="entry name" value="ZN(II)2CYS6 TRANSCRIPTION FACTOR (EUROFUNG)"/>
    <property type="match status" value="1"/>
</dbReference>
<dbReference type="EMBL" id="CAJVPA010000205">
    <property type="protein sequence ID" value="CAG8399745.1"/>
    <property type="molecule type" value="Genomic_DNA"/>
</dbReference>
<sequence>MPSKTDPTTGDDLSRTLPNGDSSGRPEWTPPSFTAANHANLASQSRLPCMVSLFDTLWTGSNGCSVDLIRLVVMGGGPASMYIYTPQLHPIDDPELIPRSVRPTTENANIDQVDVVESGEGKSITMPKGRPLVEMNSHSQPLRLLRRTVSLGCDRDRKTRRCLSIDIFSDGLPDLSQPFHLFPNPQSLPQSDLCDDATARDGVTRVPEPLVIRSYQNSRSLVNAYYIYIHPYLPLLPPPEKRLFADDSQGIVLTSIQPDESFFSYWPESSLGLAIMAILVLIPPPEEADPLRIGQLEVRKSYANYFVQAALRSISDCSTERGQSSRNPISTPRLDEVSRSVLHAELPSSLEPVLALLLLGAYESCQNSDRRQMRSRVYDALVLAMDLSIHVKDPVAPEEDPVKARVWWMTLWPTLLRAQQALLQTGVVAKEMAEGSVRGSHDTIRKRVEDLDRVILALTVDLDRPLRMGICDGPDATAVRNLWLMARFLAHTARLKLHRFRAFGDYPVFLDKFCDLSSVNNLLFSEFPVPASPGWLSEVASFHPFTEEDSTQVCLRSALVLSRVMRAISWPNVSQSNDVVGGFSLSSYHVQHPRSLPYIACCGMQACYVFMMLLRKIRTAMNSNNFSDSRHLLGQTEPGTERQAAERFVEELRHGVKSICAFMSANTVFGGIMDMAREVETVYLTHFSD</sequence>
<comment type="caution">
    <text evidence="2">The sequence shown here is derived from an EMBL/GenBank/DDBJ whole genome shotgun (WGS) entry which is preliminary data.</text>
</comment>
<organism evidence="2 3">
    <name type="scientific">Penicillium salamii</name>
    <dbReference type="NCBI Taxonomy" id="1612424"/>
    <lineage>
        <taxon>Eukaryota</taxon>
        <taxon>Fungi</taxon>
        <taxon>Dikarya</taxon>
        <taxon>Ascomycota</taxon>
        <taxon>Pezizomycotina</taxon>
        <taxon>Eurotiomycetes</taxon>
        <taxon>Eurotiomycetidae</taxon>
        <taxon>Eurotiales</taxon>
        <taxon>Aspergillaceae</taxon>
        <taxon>Penicillium</taxon>
    </lineage>
</organism>
<evidence type="ECO:0008006" key="4">
    <source>
        <dbReference type="Google" id="ProtNLM"/>
    </source>
</evidence>
<evidence type="ECO:0000313" key="3">
    <source>
        <dbReference type="Proteomes" id="UP001152646"/>
    </source>
</evidence>
<feature type="region of interest" description="Disordered" evidence="1">
    <location>
        <begin position="1"/>
        <end position="30"/>
    </location>
</feature>
<protein>
    <recommendedName>
        <fullName evidence="4">Transcription factor domain-containing protein</fullName>
    </recommendedName>
</protein>
<accession>A0A9W4NRC4</accession>
<name>A0A9W4NRC4_9EURO</name>
<reference evidence="2" key="1">
    <citation type="submission" date="2021-07" db="EMBL/GenBank/DDBJ databases">
        <authorList>
            <person name="Branca A.L. A."/>
        </authorList>
    </citation>
    <scope>NUCLEOTIDE SEQUENCE</scope>
</reference>
<dbReference type="AlphaFoldDB" id="A0A9W4NRC4"/>